<dbReference type="EMBL" id="FIZX01000002">
    <property type="protein sequence ID" value="CZF80847.1"/>
    <property type="molecule type" value="Genomic_DNA"/>
</dbReference>
<keyword evidence="2" id="KW-1185">Reference proteome</keyword>
<accession>A0A128F237</accession>
<dbReference type="AlphaFoldDB" id="A0A128F237"/>
<evidence type="ECO:0000313" key="1">
    <source>
        <dbReference type="EMBL" id="CZF80847.1"/>
    </source>
</evidence>
<dbReference type="OrthoDB" id="5892215at2"/>
<gene>
    <name evidence="1" type="ORF">GCE9029_02231</name>
</gene>
<organism evidence="1 2">
    <name type="scientific">Grimontia celer</name>
    <dbReference type="NCBI Taxonomy" id="1796497"/>
    <lineage>
        <taxon>Bacteria</taxon>
        <taxon>Pseudomonadati</taxon>
        <taxon>Pseudomonadota</taxon>
        <taxon>Gammaproteobacteria</taxon>
        <taxon>Vibrionales</taxon>
        <taxon>Vibrionaceae</taxon>
        <taxon>Grimontia</taxon>
    </lineage>
</organism>
<name>A0A128F237_9GAMM</name>
<protein>
    <submittedName>
        <fullName evidence="1">Uncharacterized protein</fullName>
    </submittedName>
</protein>
<dbReference type="Proteomes" id="UP000071641">
    <property type="component" value="Unassembled WGS sequence"/>
</dbReference>
<sequence>MQKQVNSSYLQLFLRESGTAAMLNIEQLPDVSDVDAIALFDWMSSKRSFSASEVRGQRWIKTCSAGYVTELLLNEDGTLEEFTLFNRLPTKGWWKLEQGVLDLEIVKNDNTYRSRVIANKSVNIHSAIEYKNGELHSYLKLAQVMPVAQSA</sequence>
<proteinExistence type="predicted"/>
<evidence type="ECO:0000313" key="2">
    <source>
        <dbReference type="Proteomes" id="UP000071641"/>
    </source>
</evidence>
<dbReference type="STRING" id="1796497.GCE9029_02231"/>
<dbReference type="RefSeq" id="WP_062663332.1">
    <property type="nucleotide sequence ID" value="NZ_FIZX01000002.1"/>
</dbReference>
<reference evidence="2" key="1">
    <citation type="submission" date="2016-02" db="EMBL/GenBank/DDBJ databases">
        <authorList>
            <person name="Rodrigo-Torres Lidia"/>
            <person name="Arahal R.David."/>
        </authorList>
    </citation>
    <scope>NUCLEOTIDE SEQUENCE [LARGE SCALE GENOMIC DNA]</scope>
    <source>
        <strain evidence="2">CECT 9029</strain>
    </source>
</reference>